<feature type="compositionally biased region" description="Basic and acidic residues" evidence="2">
    <location>
        <begin position="475"/>
        <end position="489"/>
    </location>
</feature>
<sequence length="660" mass="73920">MFRRQQFDKVNPRNVLPSRHTIFIRGLPGSTDVGKVKEYFSAETGSKCSIDFFSTSEDRKRLSVAIRFKSNDMAREMLNKYNNNMLFGHPVELTWFKDLKKARAKMFEEQRQGGGRSFQRPGYRGNFRNYQDRRGMTTSPGNYDGGRRARTGSSSSGGAADNSGFRARAGKNRYSHSRSRSFSGSSSRSGSVSGQSRSRSRSRGRQVSGSNTNHATRGSARGFSDRDRQSRKQPARSVSGSSSSSRSSHPAVRHSPGQRAASTQKMQYQRTRGATSPLNYGDSRGNDFTAFSNAPAPDPEGGSSLVSGLIQLNRRSQLDSERRAPRRSRRSSLGSTSSGLSGGSPHGKFNDSHSAMHHGNLGKRLHSLSPPFNSANHKLPSRESSPGRVRLDDDHAISRRRRTKREVQSPSRSPSVRRTQLGTITAESPGRQRASSFDRSHIAKTSVHSNADSVRRSGFESSKRITDSEVNSFEDQNRNVYDRRADRRRSPPSAHWRSSEDSVSRDGNMESDSVYKASRRNRNKREMDRSSPPDASSSRSRNEADDTHSAKRSRSRQSEEDNNHKESSENRENPINPIDLIRQRKEALAQDYKRDCEAFTTVVRTLMSKDPELEGRLMPMLKEILQERGQRCIEELRSFIAENQPENEAKSPADGDNATS</sequence>
<feature type="compositionally biased region" description="Basic residues" evidence="2">
    <location>
        <begin position="168"/>
        <end position="179"/>
    </location>
</feature>
<dbReference type="Gene3D" id="3.30.70.330">
    <property type="match status" value="1"/>
</dbReference>
<reference evidence="4" key="1">
    <citation type="submission" date="2019-05" db="EMBL/GenBank/DDBJ databases">
        <title>Annotation for the trematode Fasciolopsis buski.</title>
        <authorList>
            <person name="Choi Y.-J."/>
        </authorList>
    </citation>
    <scope>NUCLEOTIDE SEQUENCE</scope>
    <source>
        <strain evidence="4">HT</strain>
        <tissue evidence="4">Whole worm</tissue>
    </source>
</reference>
<feature type="region of interest" description="Disordered" evidence="2">
    <location>
        <begin position="108"/>
        <end position="578"/>
    </location>
</feature>
<feature type="compositionally biased region" description="Basic and acidic residues" evidence="2">
    <location>
        <begin position="556"/>
        <end position="572"/>
    </location>
</feature>
<dbReference type="SUPFAM" id="SSF54928">
    <property type="entry name" value="RNA-binding domain, RBD"/>
    <property type="match status" value="1"/>
</dbReference>
<keyword evidence="5" id="KW-1185">Reference proteome</keyword>
<dbReference type="InterPro" id="IPR035979">
    <property type="entry name" value="RBD_domain_sf"/>
</dbReference>
<evidence type="ECO:0000256" key="1">
    <source>
        <dbReference type="PROSITE-ProRule" id="PRU00176"/>
    </source>
</evidence>
<dbReference type="AlphaFoldDB" id="A0A8E0VL33"/>
<keyword evidence="1" id="KW-0694">RNA-binding</keyword>
<dbReference type="EMBL" id="LUCM01001042">
    <property type="protein sequence ID" value="KAA0199591.1"/>
    <property type="molecule type" value="Genomic_DNA"/>
</dbReference>
<feature type="compositionally biased region" description="Low complexity" evidence="2">
    <location>
        <begin position="235"/>
        <end position="255"/>
    </location>
</feature>
<protein>
    <submittedName>
        <fullName evidence="4">Dentin sialophosphoprotein</fullName>
    </submittedName>
</protein>
<feature type="compositionally biased region" description="Low complexity" evidence="2">
    <location>
        <begin position="408"/>
        <end position="418"/>
    </location>
</feature>
<dbReference type="Pfam" id="PF00076">
    <property type="entry name" value="RRM_1"/>
    <property type="match status" value="1"/>
</dbReference>
<feature type="compositionally biased region" description="Basic and acidic residues" evidence="2">
    <location>
        <begin position="453"/>
        <end position="467"/>
    </location>
</feature>
<dbReference type="PROSITE" id="PS50102">
    <property type="entry name" value="RRM"/>
    <property type="match status" value="1"/>
</dbReference>
<feature type="region of interest" description="Disordered" evidence="2">
    <location>
        <begin position="641"/>
        <end position="660"/>
    </location>
</feature>
<gene>
    <name evidence="4" type="ORF">FBUS_04927</name>
</gene>
<name>A0A8E0VL33_9TREM</name>
<feature type="compositionally biased region" description="Low complexity" evidence="2">
    <location>
        <begin position="151"/>
        <end position="164"/>
    </location>
</feature>
<organism evidence="4 5">
    <name type="scientific">Fasciolopsis buskii</name>
    <dbReference type="NCBI Taxonomy" id="27845"/>
    <lineage>
        <taxon>Eukaryota</taxon>
        <taxon>Metazoa</taxon>
        <taxon>Spiralia</taxon>
        <taxon>Lophotrochozoa</taxon>
        <taxon>Platyhelminthes</taxon>
        <taxon>Trematoda</taxon>
        <taxon>Digenea</taxon>
        <taxon>Plagiorchiida</taxon>
        <taxon>Echinostomata</taxon>
        <taxon>Echinostomatoidea</taxon>
        <taxon>Fasciolidae</taxon>
        <taxon>Fasciolopsis</taxon>
    </lineage>
</organism>
<evidence type="ECO:0000256" key="2">
    <source>
        <dbReference type="SAM" id="MobiDB-lite"/>
    </source>
</evidence>
<comment type="caution">
    <text evidence="4">The sequence shown here is derived from an EMBL/GenBank/DDBJ whole genome shotgun (WGS) entry which is preliminary data.</text>
</comment>
<accession>A0A8E0VL33</accession>
<dbReference type="CDD" id="cd00590">
    <property type="entry name" value="RRM_SF"/>
    <property type="match status" value="1"/>
</dbReference>
<feature type="compositionally biased region" description="Basic and acidic residues" evidence="2">
    <location>
        <begin position="497"/>
        <end position="508"/>
    </location>
</feature>
<dbReference type="Pfam" id="PF25234">
    <property type="entry name" value="Periphilin_C"/>
    <property type="match status" value="1"/>
</dbReference>
<feature type="compositionally biased region" description="Basic and acidic residues" evidence="2">
    <location>
        <begin position="540"/>
        <end position="549"/>
    </location>
</feature>
<feature type="domain" description="RRM" evidence="3">
    <location>
        <begin position="20"/>
        <end position="98"/>
    </location>
</feature>
<dbReference type="Proteomes" id="UP000728185">
    <property type="component" value="Unassembled WGS sequence"/>
</dbReference>
<dbReference type="GO" id="GO:0003723">
    <property type="term" value="F:RNA binding"/>
    <property type="evidence" value="ECO:0007669"/>
    <property type="project" value="UniProtKB-UniRule"/>
</dbReference>
<feature type="compositionally biased region" description="Low complexity" evidence="2">
    <location>
        <begin position="180"/>
        <end position="197"/>
    </location>
</feature>
<proteinExistence type="predicted"/>
<dbReference type="InterPro" id="IPR012677">
    <property type="entry name" value="Nucleotide-bd_a/b_plait_sf"/>
</dbReference>
<evidence type="ECO:0000313" key="5">
    <source>
        <dbReference type="Proteomes" id="UP000728185"/>
    </source>
</evidence>
<dbReference type="OrthoDB" id="8933311at2759"/>
<evidence type="ECO:0000313" key="4">
    <source>
        <dbReference type="EMBL" id="KAA0199591.1"/>
    </source>
</evidence>
<dbReference type="InterPro" id="IPR000504">
    <property type="entry name" value="RRM_dom"/>
</dbReference>
<evidence type="ECO:0000259" key="3">
    <source>
        <dbReference type="PROSITE" id="PS50102"/>
    </source>
</evidence>
<dbReference type="InterPro" id="IPR057603">
    <property type="entry name" value="Periphilin-1_C"/>
</dbReference>
<feature type="compositionally biased region" description="Polar residues" evidence="2">
    <location>
        <begin position="260"/>
        <end position="278"/>
    </location>
</feature>